<evidence type="ECO:0000256" key="16">
    <source>
        <dbReference type="SAM" id="MobiDB-lite"/>
    </source>
</evidence>
<feature type="binding site" evidence="15">
    <location>
        <begin position="32"/>
        <end position="39"/>
    </location>
    <ligand>
        <name>ATP</name>
        <dbReference type="ChEBI" id="CHEBI:30616"/>
    </ligand>
</feature>
<dbReference type="RefSeq" id="WP_146796721.1">
    <property type="nucleotide sequence ID" value="NZ_BARC01000007.1"/>
</dbReference>
<dbReference type="Pfam" id="PF13361">
    <property type="entry name" value="UvrD_C"/>
    <property type="match status" value="1"/>
</dbReference>
<dbReference type="GO" id="GO:0033202">
    <property type="term" value="C:DNA helicase complex"/>
    <property type="evidence" value="ECO:0007669"/>
    <property type="project" value="TreeGrafter"/>
</dbReference>
<proteinExistence type="predicted"/>
<feature type="region of interest" description="Disordered" evidence="16">
    <location>
        <begin position="555"/>
        <end position="578"/>
    </location>
</feature>
<dbReference type="InterPro" id="IPR014016">
    <property type="entry name" value="UvrD-like_ATP-bd"/>
</dbReference>
<evidence type="ECO:0000259" key="18">
    <source>
        <dbReference type="PROSITE" id="PS51217"/>
    </source>
</evidence>
<evidence type="ECO:0000256" key="13">
    <source>
        <dbReference type="ARBA" id="ARBA00034923"/>
    </source>
</evidence>
<evidence type="ECO:0000256" key="10">
    <source>
        <dbReference type="ARBA" id="ARBA00023235"/>
    </source>
</evidence>
<keyword evidence="4 15" id="KW-0378">Hydrolase</keyword>
<dbReference type="InterPro" id="IPR038726">
    <property type="entry name" value="PDDEXK_AddAB-type"/>
</dbReference>
<sequence length="1189" mass="130689">MNTPVTRRDVIDAADRTQRQASDPMASVFVSASAGSGKTKLLIDRLLRLMLPLEVRTPDGEVILAEGSDPSRILCLTYTKAAAAEMANRLQSRLGSWVSLPDADLGAELLRLDVPNSEETRRRARGLFLRVLDLPGGLRIETIHAFCQSLLRRFPLEASVDPHFTLMEDTDTTLALRGAMEHELGRAPELAADVAGTVGIEDFFGRIKALNMDGSRLEPMLRQWSMLPDDVVSAYRKAFQAGQNTAEGIEALLCNPPAELAIRSGLQAALGVVTPTAKPAVEAMLHWLGTYPDARDARVWMSSLLTATGTVRVMNRIINKKAQEVVPDIAGLLEEEGQRLLELQQTLRATRLVTLNRALVALSAPMLERFRSDKSARGLVDYNDLILETRNLLDEPGAAWVLYKLDGGIDHLLLDEVQDTSGLQWQIAGMLTSEFFAGSGARDEEARPRTVFAVGDFKQSIYGFQGADPEQFHFWRREFGTRVRNAGLEWRDPELNVSFRSVPPVLDVVDAVFSQPLAAHGLHEDGARGALPRHISARPGQGGRVELWPLVPAKEGEDDDEGFSPWRAPSANRGQRSAPQRLAEALGDWISSQIGKIPQPGQSPLRAGEILVLVPKRSPFLRALIRALKSRGVPVATLVRVGLTQQVAVRDLMTLCAALLLPQDDLTLASVLTSPLGGLSDESLMALATKNGTTHALGREGHPLWSVLRDRHHERPEWKAAWEMLSALYGRVDYATPYRLLAEALGQHGGRTRLLRRLGPEAAEPVDELLTAALRFEGLHPPSLQGFLHWLEASEASSKREAESEVDAVRVMTVHGSKGLQARLVILPDTTSKKKRDGGFLWDTADGLELPLWVPGKESGTSVTEALAAKVAEESRAEENRLLYVALTRASDWLVVCGWEPRTKLDDACWYRHCAEGFSQLTGVRAEPLGLGWEGDRLVLEEERTVSSSGVERSAREHAQTVELPAWLGCAPDWVVQPAPMEDALTRPLAPSRPDGAEFGPLPASRSPLDLVGGHKGPARVQAMRRGTMIHRLLQLLPEADPSRREELAFAWLSKPAWGLDLEDVEQLVERVLQVIEHPEMAPLFAPGSRAEQPISGVSAGRVVLGQVDRLRIGEGEIWICDYKTNRNPPVRADRTPVAYLRQMAAYRAVLQQLHPGFEVHCSLVWTEGPSVVTLPPELLDSARVAHLI</sequence>
<comment type="catalytic activity">
    <reaction evidence="11">
        <text>Couples ATP hydrolysis with the unwinding of duplex DNA by translocating in the 3'-5' direction.</text>
        <dbReference type="EC" id="5.6.2.4"/>
    </reaction>
</comment>
<dbReference type="InterPro" id="IPR014017">
    <property type="entry name" value="DNA_helicase_UvrD-like_C"/>
</dbReference>
<keyword evidence="6" id="KW-0269">Exonuclease</keyword>
<reference evidence="19 20" key="1">
    <citation type="submission" date="2019-07" db="EMBL/GenBank/DDBJ databases">
        <title>Whole genome shotgun sequence of Gluconobacter wancherniae NBRC 103581.</title>
        <authorList>
            <person name="Hosoyama A."/>
            <person name="Uohara A."/>
            <person name="Ohji S."/>
            <person name="Ichikawa N."/>
        </authorList>
    </citation>
    <scope>NUCLEOTIDE SEQUENCE [LARGE SCALE GENOMIC DNA]</scope>
    <source>
        <strain evidence="19 20">NBRC 103581</strain>
    </source>
</reference>
<dbReference type="InterPro" id="IPR000212">
    <property type="entry name" value="DNA_helicase_UvrD/REP"/>
</dbReference>
<evidence type="ECO:0000256" key="4">
    <source>
        <dbReference type="ARBA" id="ARBA00022801"/>
    </source>
</evidence>
<evidence type="ECO:0000256" key="1">
    <source>
        <dbReference type="ARBA" id="ARBA00022722"/>
    </source>
</evidence>
<dbReference type="InterPro" id="IPR011604">
    <property type="entry name" value="PDDEXK-like_dom_sf"/>
</dbReference>
<dbReference type="NCBIfam" id="TIGR02784">
    <property type="entry name" value="addA_alphas"/>
    <property type="match status" value="1"/>
</dbReference>
<comment type="caution">
    <text evidence="19">The sequence shown here is derived from an EMBL/GenBank/DDBJ whole genome shotgun (WGS) entry which is preliminary data.</text>
</comment>
<dbReference type="Gene3D" id="3.40.50.300">
    <property type="entry name" value="P-loop containing nucleotide triphosphate hydrolases"/>
    <property type="match status" value="4"/>
</dbReference>
<dbReference type="PANTHER" id="PTHR11070:SF2">
    <property type="entry name" value="ATP-DEPENDENT DNA HELICASE SRS2"/>
    <property type="match status" value="1"/>
</dbReference>
<dbReference type="AlphaFoldDB" id="A0A511B0X1"/>
<evidence type="ECO:0000313" key="20">
    <source>
        <dbReference type="Proteomes" id="UP000321230"/>
    </source>
</evidence>
<comment type="catalytic activity">
    <reaction evidence="14">
        <text>ATP + H2O = ADP + phosphate + H(+)</text>
        <dbReference type="Rhea" id="RHEA:13065"/>
        <dbReference type="ChEBI" id="CHEBI:15377"/>
        <dbReference type="ChEBI" id="CHEBI:15378"/>
        <dbReference type="ChEBI" id="CHEBI:30616"/>
        <dbReference type="ChEBI" id="CHEBI:43474"/>
        <dbReference type="ChEBI" id="CHEBI:456216"/>
        <dbReference type="EC" id="5.6.2.4"/>
    </reaction>
</comment>
<evidence type="ECO:0000256" key="7">
    <source>
        <dbReference type="ARBA" id="ARBA00022840"/>
    </source>
</evidence>
<protein>
    <recommendedName>
        <fullName evidence="12">DNA 3'-5' helicase</fullName>
        <ecNumber evidence="12">5.6.2.4</ecNumber>
    </recommendedName>
    <alternativeName>
        <fullName evidence="13">DNA 3'-5' helicase II</fullName>
    </alternativeName>
</protein>
<evidence type="ECO:0000256" key="9">
    <source>
        <dbReference type="ARBA" id="ARBA00023204"/>
    </source>
</evidence>
<evidence type="ECO:0000313" key="19">
    <source>
        <dbReference type="EMBL" id="GEK94068.1"/>
    </source>
</evidence>
<evidence type="ECO:0000256" key="12">
    <source>
        <dbReference type="ARBA" id="ARBA00034808"/>
    </source>
</evidence>
<dbReference type="GO" id="GO:0000725">
    <property type="term" value="P:recombinational repair"/>
    <property type="evidence" value="ECO:0007669"/>
    <property type="project" value="TreeGrafter"/>
</dbReference>
<evidence type="ECO:0000256" key="11">
    <source>
        <dbReference type="ARBA" id="ARBA00034617"/>
    </source>
</evidence>
<accession>A0A511B0X1</accession>
<dbReference type="Proteomes" id="UP000321230">
    <property type="component" value="Unassembled WGS sequence"/>
</dbReference>
<evidence type="ECO:0000256" key="5">
    <source>
        <dbReference type="ARBA" id="ARBA00022806"/>
    </source>
</evidence>
<dbReference type="GO" id="GO:0004527">
    <property type="term" value="F:exonuclease activity"/>
    <property type="evidence" value="ECO:0007669"/>
    <property type="project" value="UniProtKB-KW"/>
</dbReference>
<dbReference type="GO" id="GO:0003677">
    <property type="term" value="F:DNA binding"/>
    <property type="evidence" value="ECO:0007669"/>
    <property type="project" value="UniProtKB-KW"/>
</dbReference>
<dbReference type="PANTHER" id="PTHR11070">
    <property type="entry name" value="UVRD / RECB / PCRA DNA HELICASE FAMILY MEMBER"/>
    <property type="match status" value="1"/>
</dbReference>
<dbReference type="OrthoDB" id="9810135at2"/>
<dbReference type="EMBL" id="BJUZ01000002">
    <property type="protein sequence ID" value="GEK94068.1"/>
    <property type="molecule type" value="Genomic_DNA"/>
</dbReference>
<dbReference type="PROSITE" id="PS51198">
    <property type="entry name" value="UVRD_HELICASE_ATP_BIND"/>
    <property type="match status" value="1"/>
</dbReference>
<feature type="region of interest" description="Disordered" evidence="16">
    <location>
        <begin position="990"/>
        <end position="1014"/>
    </location>
</feature>
<keyword evidence="8" id="KW-0238">DNA-binding</keyword>
<evidence type="ECO:0000256" key="15">
    <source>
        <dbReference type="PROSITE-ProRule" id="PRU00560"/>
    </source>
</evidence>
<dbReference type="PROSITE" id="PS51217">
    <property type="entry name" value="UVRD_HELICASE_CTER"/>
    <property type="match status" value="1"/>
</dbReference>
<name>A0A511B0X1_9PROT</name>
<dbReference type="InterPro" id="IPR011335">
    <property type="entry name" value="Restrct_endonuc-II-like"/>
</dbReference>
<dbReference type="Gene3D" id="3.90.320.10">
    <property type="match status" value="1"/>
</dbReference>
<dbReference type="EC" id="5.6.2.4" evidence="12"/>
<dbReference type="GO" id="GO:0005524">
    <property type="term" value="F:ATP binding"/>
    <property type="evidence" value="ECO:0007669"/>
    <property type="project" value="UniProtKB-UniRule"/>
</dbReference>
<organism evidence="19 20">
    <name type="scientific">Gluconobacter wancherniae NBRC 103581</name>
    <dbReference type="NCBI Taxonomy" id="656744"/>
    <lineage>
        <taxon>Bacteria</taxon>
        <taxon>Pseudomonadati</taxon>
        <taxon>Pseudomonadota</taxon>
        <taxon>Alphaproteobacteria</taxon>
        <taxon>Acetobacterales</taxon>
        <taxon>Acetobacteraceae</taxon>
        <taxon>Gluconobacter</taxon>
    </lineage>
</organism>
<keyword evidence="5 15" id="KW-0347">Helicase</keyword>
<keyword evidence="2 15" id="KW-0547">Nucleotide-binding</keyword>
<evidence type="ECO:0000256" key="14">
    <source>
        <dbReference type="ARBA" id="ARBA00048988"/>
    </source>
</evidence>
<evidence type="ECO:0000259" key="17">
    <source>
        <dbReference type="PROSITE" id="PS51198"/>
    </source>
</evidence>
<keyword evidence="7 15" id="KW-0067">ATP-binding</keyword>
<evidence type="ECO:0000256" key="6">
    <source>
        <dbReference type="ARBA" id="ARBA00022839"/>
    </source>
</evidence>
<keyword evidence="10" id="KW-0413">Isomerase</keyword>
<dbReference type="GO" id="GO:0005829">
    <property type="term" value="C:cytosol"/>
    <property type="evidence" value="ECO:0007669"/>
    <property type="project" value="TreeGrafter"/>
</dbReference>
<keyword evidence="9" id="KW-0234">DNA repair</keyword>
<dbReference type="Pfam" id="PF12705">
    <property type="entry name" value="PDDEXK_1"/>
    <property type="match status" value="1"/>
</dbReference>
<dbReference type="InterPro" id="IPR014151">
    <property type="entry name" value="DNA_helicase_AddA"/>
</dbReference>
<evidence type="ECO:0000256" key="3">
    <source>
        <dbReference type="ARBA" id="ARBA00022763"/>
    </source>
</evidence>
<evidence type="ECO:0000256" key="2">
    <source>
        <dbReference type="ARBA" id="ARBA00022741"/>
    </source>
</evidence>
<feature type="domain" description="UvrD-like helicase ATP-binding" evidence="17">
    <location>
        <begin position="11"/>
        <end position="502"/>
    </location>
</feature>
<feature type="domain" description="UvrD-like helicase C-terminal" evidence="18">
    <location>
        <begin position="514"/>
        <end position="819"/>
    </location>
</feature>
<dbReference type="SUPFAM" id="SSF52980">
    <property type="entry name" value="Restriction endonuclease-like"/>
    <property type="match status" value="1"/>
</dbReference>
<dbReference type="SUPFAM" id="SSF52540">
    <property type="entry name" value="P-loop containing nucleoside triphosphate hydrolases"/>
    <property type="match status" value="1"/>
</dbReference>
<dbReference type="InterPro" id="IPR027417">
    <property type="entry name" value="P-loop_NTPase"/>
</dbReference>
<gene>
    <name evidence="19" type="ORF">GWA01_18380</name>
</gene>
<dbReference type="Pfam" id="PF00580">
    <property type="entry name" value="UvrD-helicase"/>
    <property type="match status" value="1"/>
</dbReference>
<keyword evidence="20" id="KW-1185">Reference proteome</keyword>
<keyword evidence="1" id="KW-0540">Nuclease</keyword>
<dbReference type="GO" id="GO:0043138">
    <property type="term" value="F:3'-5' DNA helicase activity"/>
    <property type="evidence" value="ECO:0007669"/>
    <property type="project" value="UniProtKB-EC"/>
</dbReference>
<keyword evidence="3" id="KW-0227">DNA damage</keyword>
<evidence type="ECO:0000256" key="8">
    <source>
        <dbReference type="ARBA" id="ARBA00023125"/>
    </source>
</evidence>